<evidence type="ECO:0000256" key="3">
    <source>
        <dbReference type="ARBA" id="ARBA00022553"/>
    </source>
</evidence>
<dbReference type="FunFam" id="1.10.1200.10:FF:000007">
    <property type="entry name" value="Probable polyketide synthase pks17"/>
    <property type="match status" value="3"/>
</dbReference>
<dbReference type="OrthoDB" id="5476359at2"/>
<evidence type="ECO:0000259" key="9">
    <source>
        <dbReference type="PROSITE" id="PS52004"/>
    </source>
</evidence>
<dbReference type="InterPro" id="IPR018201">
    <property type="entry name" value="Ketoacyl_synth_AS"/>
</dbReference>
<evidence type="ECO:0000256" key="5">
    <source>
        <dbReference type="ARBA" id="ARBA00023194"/>
    </source>
</evidence>
<dbReference type="SUPFAM" id="SSF51735">
    <property type="entry name" value="NAD(P)-binding Rossmann-fold domains"/>
    <property type="match status" value="8"/>
</dbReference>
<dbReference type="Gene3D" id="6.10.140.1830">
    <property type="match status" value="2"/>
</dbReference>
<dbReference type="InterPro" id="IPR057326">
    <property type="entry name" value="KR_dom"/>
</dbReference>
<dbReference type="GO" id="GO:0004315">
    <property type="term" value="F:3-oxoacyl-[acyl-carrier-protein] synthase activity"/>
    <property type="evidence" value="ECO:0007669"/>
    <property type="project" value="InterPro"/>
</dbReference>
<dbReference type="InterPro" id="IPR009081">
    <property type="entry name" value="PP-bd_ACP"/>
</dbReference>
<dbReference type="PANTHER" id="PTHR43775:SF51">
    <property type="entry name" value="INACTIVE PHENOLPHTHIOCEROL SYNTHESIS POLYKETIDE SYNTHASE TYPE I PKS1-RELATED"/>
    <property type="match status" value="1"/>
</dbReference>
<dbReference type="InterPro" id="IPR006162">
    <property type="entry name" value="Ppantetheine_attach_site"/>
</dbReference>
<dbReference type="SMART" id="SM00827">
    <property type="entry name" value="PKS_AT"/>
    <property type="match status" value="4"/>
</dbReference>
<dbReference type="PROSITE" id="PS50075">
    <property type="entry name" value="CARRIER"/>
    <property type="match status" value="4"/>
</dbReference>
<dbReference type="InterPro" id="IPR013968">
    <property type="entry name" value="PKS_KR"/>
</dbReference>
<dbReference type="Pfam" id="PF00109">
    <property type="entry name" value="ketoacyl-synt"/>
    <property type="match status" value="4"/>
</dbReference>
<dbReference type="InterPro" id="IPR014031">
    <property type="entry name" value="Ketoacyl_synth_C"/>
</dbReference>
<keyword evidence="7" id="KW-0012">Acyltransferase</keyword>
<evidence type="ECO:0000313" key="10">
    <source>
        <dbReference type="EMBL" id="TWG18827.1"/>
    </source>
</evidence>
<dbReference type="Pfam" id="PF08990">
    <property type="entry name" value="Docking"/>
    <property type="match status" value="1"/>
</dbReference>
<feature type="domain" description="Ketosynthase family 3 (KS3)" evidence="9">
    <location>
        <begin position="4465"/>
        <end position="4891"/>
    </location>
</feature>
<dbReference type="InterPro" id="IPR014043">
    <property type="entry name" value="Acyl_transferase_dom"/>
</dbReference>
<dbReference type="InterPro" id="IPR016036">
    <property type="entry name" value="Malonyl_transacylase_ACP-bd"/>
</dbReference>
<dbReference type="InterPro" id="IPR036291">
    <property type="entry name" value="NAD(P)-bd_dom_sf"/>
</dbReference>
<reference evidence="10 11" key="1">
    <citation type="submission" date="2019-06" db="EMBL/GenBank/DDBJ databases">
        <title>Sequencing the genomes of 1000 actinobacteria strains.</title>
        <authorList>
            <person name="Klenk H.-P."/>
        </authorList>
    </citation>
    <scope>NUCLEOTIDE SEQUENCE [LARGE SCALE GENOMIC DNA]</scope>
    <source>
        <strain evidence="10 11">DSM 45885</strain>
    </source>
</reference>
<evidence type="ECO:0000256" key="2">
    <source>
        <dbReference type="ARBA" id="ARBA00022450"/>
    </source>
</evidence>
<accession>A0A561W4P8</accession>
<feature type="domain" description="Ketosynthase family 3 (KS3)" evidence="9">
    <location>
        <begin position="1515"/>
        <end position="1941"/>
    </location>
</feature>
<dbReference type="GO" id="GO:0033068">
    <property type="term" value="P:macrolide biosynthetic process"/>
    <property type="evidence" value="ECO:0007669"/>
    <property type="project" value="UniProtKB-ARBA"/>
</dbReference>
<dbReference type="CDD" id="cd08952">
    <property type="entry name" value="KR_1_SDR_x"/>
    <property type="match status" value="4"/>
</dbReference>
<dbReference type="SUPFAM" id="SSF53901">
    <property type="entry name" value="Thiolase-like"/>
    <property type="match status" value="4"/>
</dbReference>
<dbReference type="EMBL" id="VIWZ01000001">
    <property type="protein sequence ID" value="TWG18827.1"/>
    <property type="molecule type" value="Genomic_DNA"/>
</dbReference>
<dbReference type="SMART" id="SM00825">
    <property type="entry name" value="PKS_KS"/>
    <property type="match status" value="4"/>
</dbReference>
<name>A0A561W4P8_9ACTN</name>
<comment type="caution">
    <text evidence="10">The sequence shown here is derived from an EMBL/GenBank/DDBJ whole genome shotgun (WGS) entry which is preliminary data.</text>
</comment>
<dbReference type="Pfam" id="PF00698">
    <property type="entry name" value="Acyl_transf_1"/>
    <property type="match status" value="4"/>
</dbReference>
<dbReference type="GO" id="GO:0006633">
    <property type="term" value="P:fatty acid biosynthetic process"/>
    <property type="evidence" value="ECO:0007669"/>
    <property type="project" value="InterPro"/>
</dbReference>
<proteinExistence type="predicted"/>
<dbReference type="NCBIfam" id="NF045894">
    <property type="entry name" value="PKS_plus_SDR"/>
    <property type="match status" value="4"/>
</dbReference>
<dbReference type="Proteomes" id="UP000317685">
    <property type="component" value="Unassembled WGS sequence"/>
</dbReference>
<dbReference type="InterPro" id="IPR020841">
    <property type="entry name" value="PKS_Beta-ketoAc_synthase_dom"/>
</dbReference>
<feature type="domain" description="Ketosynthase family 3 (KS3)" evidence="9">
    <location>
        <begin position="2981"/>
        <end position="3407"/>
    </location>
</feature>
<evidence type="ECO:0000256" key="1">
    <source>
        <dbReference type="ARBA" id="ARBA00001957"/>
    </source>
</evidence>
<evidence type="ECO:0000256" key="6">
    <source>
        <dbReference type="ARBA" id="ARBA00023268"/>
    </source>
</evidence>
<keyword evidence="6" id="KW-0511">Multifunctional enzyme</keyword>
<dbReference type="Gene3D" id="3.40.50.720">
    <property type="entry name" value="NAD(P)-binding Rossmann-like Domain"/>
    <property type="match status" value="4"/>
</dbReference>
<dbReference type="SUPFAM" id="SSF47336">
    <property type="entry name" value="ACP-like"/>
    <property type="match status" value="4"/>
</dbReference>
<dbReference type="FunFam" id="3.40.47.10:FF:000019">
    <property type="entry name" value="Polyketide synthase type I"/>
    <property type="match status" value="4"/>
</dbReference>
<dbReference type="PROSITE" id="PS52004">
    <property type="entry name" value="KS3_2"/>
    <property type="match status" value="4"/>
</dbReference>
<feature type="domain" description="Carrier" evidence="8">
    <location>
        <begin position="2889"/>
        <end position="2964"/>
    </location>
</feature>
<dbReference type="PROSITE" id="PS00606">
    <property type="entry name" value="KS3_1"/>
    <property type="match status" value="4"/>
</dbReference>
<dbReference type="InterPro" id="IPR050091">
    <property type="entry name" value="PKS_NRPS_Biosynth_Enz"/>
</dbReference>
<dbReference type="InterPro" id="IPR032821">
    <property type="entry name" value="PKS_assoc"/>
</dbReference>
<dbReference type="Pfam" id="PF00550">
    <property type="entry name" value="PP-binding"/>
    <property type="match status" value="4"/>
</dbReference>
<dbReference type="Gene3D" id="3.40.47.10">
    <property type="match status" value="4"/>
</dbReference>
<evidence type="ECO:0000313" key="11">
    <source>
        <dbReference type="Proteomes" id="UP000317685"/>
    </source>
</evidence>
<dbReference type="InterPro" id="IPR016035">
    <property type="entry name" value="Acyl_Trfase/lysoPLipase"/>
</dbReference>
<dbReference type="CDD" id="cd00833">
    <property type="entry name" value="PKS"/>
    <property type="match status" value="4"/>
</dbReference>
<dbReference type="InterPro" id="IPR036736">
    <property type="entry name" value="ACP-like_sf"/>
</dbReference>
<dbReference type="Pfam" id="PF08659">
    <property type="entry name" value="KR"/>
    <property type="match status" value="4"/>
</dbReference>
<keyword evidence="2" id="KW-0596">Phosphopantetheine</keyword>
<dbReference type="SMART" id="SM00823">
    <property type="entry name" value="PKS_PP"/>
    <property type="match status" value="4"/>
</dbReference>
<feature type="domain" description="Carrier" evidence="8">
    <location>
        <begin position="4373"/>
        <end position="4448"/>
    </location>
</feature>
<dbReference type="InterPro" id="IPR020806">
    <property type="entry name" value="PKS_PP-bd"/>
</dbReference>
<dbReference type="PROSITE" id="PS00012">
    <property type="entry name" value="PHOSPHOPANTETHEINE"/>
    <property type="match status" value="4"/>
</dbReference>
<dbReference type="GO" id="GO:0031177">
    <property type="term" value="F:phosphopantetheine binding"/>
    <property type="evidence" value="ECO:0007669"/>
    <property type="project" value="InterPro"/>
</dbReference>
<dbReference type="InterPro" id="IPR041618">
    <property type="entry name" value="PKS_DE"/>
</dbReference>
<dbReference type="Gene3D" id="3.30.70.3290">
    <property type="match status" value="4"/>
</dbReference>
<dbReference type="InterPro" id="IPR015083">
    <property type="entry name" value="NorB/c/GfsB-D-like_docking"/>
</dbReference>
<keyword evidence="5" id="KW-0045">Antibiotic biosynthesis</keyword>
<dbReference type="Gene3D" id="1.10.1200.10">
    <property type="entry name" value="ACP-like"/>
    <property type="match status" value="4"/>
</dbReference>
<comment type="cofactor">
    <cofactor evidence="1">
        <name>pantetheine 4'-phosphate</name>
        <dbReference type="ChEBI" id="CHEBI:47942"/>
    </cofactor>
</comment>
<evidence type="ECO:0000256" key="4">
    <source>
        <dbReference type="ARBA" id="ARBA00022679"/>
    </source>
</evidence>
<gene>
    <name evidence="10" type="ORF">FHU34_114196</name>
</gene>
<dbReference type="Pfam" id="PF16197">
    <property type="entry name" value="KAsynt_C_assoc"/>
    <property type="match status" value="4"/>
</dbReference>
<sequence length="6032" mass="629121">MADEAKLLDYLKRATSDLRDTRQRLREMEERDREPVAIIGMACRYPGGVETPEDLWRLVADERDGITEFPVDRGWDLESLYHPDPDHPGTSYTHEGGFLHEAGRFDPAFFGISPREAIAMDPQQRLLLETSWETFERAGIDPTRLRGSRTGVFAGVMYHDYAVNLTSIPDDVAGYLGTGNSGSVASGRVAYTLGLEGPAVTVDTACSSSLVALHLAVQSLRQGECSLALAGGVAVMATPVVFVDFSKQRGLSTDGRCKSFAAAADGTGWAEGAGMLLLERLSDAVRNGHRVLGVVRGTAVNQDGASSALTAPNGPAQQRVIRSALANARVPAEHVDLVEAHGTGTTLGDPIEAQALLATYGQDRSADQPLWLGSIKSNIGHTQAAAGVAGIIKMLMAMRHRTMPRTLHVDEPTPQVDWSAGAVELLTAARPWPDAEDRPRRAGVSSFGVSGTNAHVIIEEPPAAEEPPRSETVVPVPVPWVLSARSAEALRGQAARLIAVDADPVDVGFSLVSSRSTHAHRAVVFGRDELAAVAAGEPGPVVGSVVRGKTAFVFSGQGSQRPGMGLALYDTFPVYAEAFDAVCAELDRHLDRPIREVIAEGDDLDQTVYTQAALFAVEVALFRLVESFGVTPDYLVGHSIGEIAAAHVAGVLSLPDAATLVTARGRLMQALPTGGVMVAVRATEAEVLPLLTDGVSVAAINGPRSVVLSGVADEVMAVAAHFEKSKRLRVSHAFHSVLMEPMLTEFASVAAALTYESPRIPIVSNVSGQVASTQDAAYWVRHVREAVRFADGITTLEALGVSTFVEIGPDGVLSAMGADCVSDAVFVPVQRSDRDQPATLLAALAQAFVRGVAVDWTPCLTGGRLVDLPTYAFQRQQYWLTSPPAERTETAGDPADGHFWSAIERQDTAFLAETLGLGSDEDRETLEALLPAFSAWRRRRHTHAVLDTLRYRIGWEPSTGTHHTPAAGRWIVLTSADVGDTTALLSALGDATVLTVTPERTALAERLRTAGPIDGILSLLALDPALDPAATLLTVAQACADAGLEAPLWAATRGAVATGRADRLDAPRQALAWGLGRVLGLERPHLWGGLVDLPEKLDQRAADRVVAALHGSGEDEIAVRGSGTYVRRLLRHPHTEAAPRDAWLPRGTVLITGGTGGLGARVASWVAVRGAEHVVLVSRRGLHAPDADVVAAEVRRHGARVTVSACDVADPDEVNRLVQQLREAGERIDTVVHAAGVDHHTDLDTATAADLDAVLAAKVAGAINLDAALGDEPSTFVLFSSISGVWGSGGQAAYSAGNAFLDAFAEWRRSRGLAATAIAWGVWAGGGMADDPEITEQLRKRGLLTVDPELALSGLQSVLDRDETSVTIADVDWDRFLPMYASARVRPLVSALPDHIRLQVTDSTPAAPAAGRYAAMSAEERSRELLDLVVTSAAAVLGHTGAGLIDADQPFKELGFDSLTAVELRNRLNVVTGLQLPSSVVFDYPSAGVLAGYLGSLLGGDSGVSEVVSSSVVADEPVAIVGMACRFPGGVGSPDELWDFVVSGGDGVVEFPSDRGWDLAGLVGDGESFGTSYVSAGGFLGGVAGFDASFFGVSPREALAMDPQQRLLLEVSWEALESAGVDPLGLRGSPVGVFTGTNGQDYSTLLLAVPREADGFLGTGNAASVLSGRVSYVLGVEGPAVTVDTACSSSLVALHLAVQALRSGECGLALAGGVTVMSTPGTFIEFSRQRGLAGDGRCKAFAAGADGTAWGEGVGVLVVERLSDAVANGHRVLAVVRGSAVNQDGASNGLTAPNGPSQQRVIRAALAAADLSTSDVDVVEAHGTGTKLGDPIEAQALLATYGQDRPGGEPLWLGSVKSNIGHTQAAAGVAGVIKMVQALKHGVLPATLHVDEPTPQVDWTTGDVRLLTEPRPWEPQTGRVRRAGVSSFGFSGTNAHLILEEPPAVEPVEQPAAPHVVVPWLISARSDDALRAQATRLADHLDERPDADPADVGRSLAARATLAHRAVVLGTDRQAALTALAGGTTGPGLVTGTAQGGRTAFVFSGQGSQRHGMGLDLYVRFPVYAEAFDAVCAELDRHLDRPIRDVIADDAKALDQTVYTQAALFAVEVALFRLVESFGVRPHFLVGHSIGEIAAAHVAGVMSLADAATLVSARGRLMQALPAGGVMVAVRATEAEVLPLLTDGVSVAAINGPRSVVLSGVADEVAAVAAAFKKSKRLRVSHAFHSVLMEPMLAEFAEVAESLAYESPRIPVVSNLTGQVAETQDAAYWVRHIREAVRFADGITTLEDFGVSTFVEIGPDGVLSAMGADCVSDAVFVPVQRSDRDQAATLLTALAQAFVRGVAVDWTSCLSGGRLIDLPTYAFQHERYWPSVPEPVTATAAGEPADAEFWAAVEDGDLARLGITADSAGDLLPALAEWRRKRQDADVVDGWRYRTTWRPVTGDASDTLDGRWLVVGADPTDENLVGFLASTLAEAGADVLHAHDATDLTDLSAPIAGIVAVADAGADLLALVQQFAGTDVTAPLWVVTAGGVSVGRGDVVSPAVSAVWGLGRVVGLELPHLWGGLVDVPAVWDARVGARLVRVLAGGFGAEDQVAVRSSGVYVRRLTRSTAVAGEQPGWSPSGTVLVTGGTGSLGGRVAVWAAERGAKHLVLVSRRGPHAAGAADVVAAVEAAGARVTVAACDMGDRDAVRALLDGLDTPVRAVVHAAGVERSALLTETTPELWDEVVSGKTAGAVHLDELLGDDLDAFVVFSSISGVWGSGGQGAYAAANAFVDGLIAARRVRGVVGTALSWGPWAGGGMVSAAGDDGGLRRRGLPPMSAELAMAAFAQVVESGERAVTVADVDWDRFGASFTSARSRPLLDEVYAPVEQTAASSSFLDGLSPAERSRRLLDVVRTEAVAVLGLGSVADIGVDRPFRELGFDSLTAVELRNRLVATTGLQLPSSIVFDYPSAGVLAGYLGSLLGGDSGVSEVVSSSVVADEPVAIVGMACRFPGGVGSPDELWDFVVSGGDGVVEFPSDRGWDLAGLVGDGESFGTSYVSAGGFLGGVAGFDASFFGVSPREALAMDPQQRLLLEVSWEALESAGVDPLGLRGSPVGVFTGTNGQDYSTLLLAVPREADGFLGTGNAASVLSGRVSYVLGVEGPAVTVDTACSSSLVALHLAVQALRSGECGLALAGGVTVMSTPGTFIEFSRQRGLAGDGRCKAFAAGADGTAWGEGVGVLVVERLSDAVANGHRVLAVVRGSAVNQDGASNGLTAPNGPSQQRVIRAALAAADLSTSDVDVVEAHGTGTKLGDPIEAQALLATYGQDRPGGEPLWLGSVKSNIGHTQAAAGVAGVIKMVQALKHGVLPATLHVDEPTPQVDWTTGDVRLLTEPRPWEPQTGRVRRAGVSSFGFSGTNAHLILEEPPAVEPVEQPAAAPHEVVPWLISARSDDALRAQATRLTDHLDQHPTATIDVGHTLAAHRAALPYRAVSIGADHRDALDALAAGTASAGLVVGEVSDGKLAFVFSGQGSQRPGMGLELAETYPVFADAFDAACAELDVHLDRPLRDVITDDTDLDQTLYTQTALFAYEVALHRLVESFGVTPDYLVGHSIGEIAAAHVAGVLSLADAATLVAARGRLMQELPPGGVMVAVRATEAEVRPLLTEGVDIAAINGPRSIVLSGAADAVAAVAAHFEKSKRLRVSHAFHSSLMEPMLDAFARVAGGLSYHPPRIPIVSNITGQVASTQDAAYWVRHVREAVRFADGIAALEGLGVSTFVEIGPDGVLSAMGADCVTGAALVPLQRATPDQVSTFLTGLARAFVRGVPVDWTQCYPGGSLVDLPTYAFRHRDYWPSATLADVFAGVDGGTTGATVPDADFWAAIEDGDLDRLGIAADNAGDLLPALAQWHRKRQDAQLVDDRRYRVEWRSATGDAVTELTGPWLVVGPTGVGTGIATTLADAGADVIRVELAPTADRAVLAAVLADLPEDVSGVVSLFALDTELTDPARPTLALVQELVRADVTAPLWVVTAGGVSVGRADVVSPAVSAVWGLGRVIGLEMPHLWGGLVDVPSAWDARVGARLVRVLAGGFGAEDQVAVRSSGAYVRRLTRSTAVAGEQPGWSPSGTVLVTGGTGSLGGRVAVWAAERGAEHLVLVSRRGPQAEGAADIVAAVEAAGARVTVVACDMADRDAVSAMVHSLDAPVRAVVHAAGVERTSVLTDLTPEIWDEVVSGKTAGAVHLDELLGDDLDAFVVFSSISGVWGSGGQGAYAAANAFLDGLIAARRVRGVVGTALSWGPWAGGGMVTAAGDDGPLRRRGLPPMSAQVAMAAFAQVVESGERAVTVADVDWDRFGASFTSARSRPLLDEVYTPVAQTSVQSTFLDGLGATERAKRLLDVVRTEAVAVLGLGSVADIGVDRPFRELGFDSLTAVELRNRLVTTTGLQLPSSIVFDYPSAATLAGHLHALLGADDSATPQTRVTTTTSEPIAIVGMACRYPGGVSSPEDLWRLVETGTDAVSALPDDRGWDLDALYDADPDARGTSYAAAGGFLDGVADFDARFFGISPREALAMDPQQRLLLETSWEAVERAGIDPTALRGTHTGVFTGTNSHDYPTLLMAAPDAVEGYLATGNAASVISGRVSYALGLEGPSVSVDTACSSSLVALHLAAQALRSGECDLALAGGAIVMATPGTFTEFSRQRGLAADGRCKSFAAAADGTGWAEGVGVLLVERLSDARRNGHQVLALVRGSAINQDGASNGLTAPNGPAQQRVIRAALAAADLTTADVDTVEAHGTGTKLGDPIEAQALLATYGQDRPADQPLWLGSIKSNIGHSQAAAGVAGIIKMVEAMRHETLPRTLHVDEPTPHVDWSAGAVALLTEPRPWPAGDRPRRAAISSFGMSGTNAHVIIEEPPAVADGDEPALRRPQTGIVPWTLSARGPAALRDQAARLLTWVSGEDAPDAVDVGHSLVTTRAALTERLVVLGPQHADALAAAAAGQPAAGLVTGETSDGKLAFVFSGQGSQRPGMGLALAEAFPVYAEAFDAACAELDRHLDRPIREVIADGTDLDQTVYTQSALFAVEVALFRLVESFGVTPDYLVGHSIGEIAAAHVAGVLSLPDAAKLVTARGRLMQSLPTGGVMVAVRATEAEVLPLLTDGVSVAAVNGPRSVVLSGAADEVTAVAAHFEKSKRLRVSHAFHSVLMEPMLAEFAQVAATLTYDTPRIPIVSNVTGQVAEAPDAAYWVRHVREAVRFADGITTLEGLGVSTFVEIGPDGVLSAMGADCAADAVFVPLQRSDRDQPTTLLTALAQAYVRGVAVDWTPCYPGARRVDLPTYSFQHERYWPDTVRPAATGPQPADVRFWDAVERADLDLIAGDLDSAAREVLDAALPVLSTWRHRSRQHDTLSTWRYRVTWKPFPSDPAPALTGTWLLVSPSDDTRWVQTALEEHGANVITTTVDDTTTDRGVLTDQLWQIVSETPDLAGVVSLQALHDSDGGDPALSTLRLLQALGDSGGAGAPLWCLTRGAVTVDRDDPLRRPSQATVWGFGRAVALDHPRRWGGLVDLPEQIDERTAGDLASVLAAGNEDQVAIRRNGPHGRRLVRIATDTDGPSWRPAGTVLITGGTGGLGAHVARWAARSGAEHLVLTSRRGTAAPGAAELSAELQSLGARVTIAAVDVTDRSAVADLLLDVHAGPTPLRAVVHAAGVDHPTPLDDCTAEDFAAVTRVKVDGAAHLDDLLAGHDLDAFVLFSSIAGIWGSGGQSGYAAANAYLDALAEHRRATGLPATAVSWGPWSGAGMADDPAVEERLRRRGLLPLDPEAAIAALARAVAGTDATTTVADVDWAKFTPAYTMARRSGLLADLPEARDALAGAEADGPASGTDTVAALRDKLTALPEQDREKHLLDLVRTAAATVLGHSSVDSIPPTRAFRELGFDSLAAVEVRNHLSRETGLKLPATLVFDRPTATVLARYLKNELLPDTATVLPTAAELDRLELALTSRDVDDSGRARIVLRLQSLLAKLNTGGADTDGVPDALADASDDELFDLVDNDLGL</sequence>
<keyword evidence="3" id="KW-0597">Phosphoprotein</keyword>
<dbReference type="GeneID" id="300129697"/>
<dbReference type="InterPro" id="IPR001227">
    <property type="entry name" value="Ac_transferase_dom_sf"/>
</dbReference>
<dbReference type="SUPFAM" id="SSF52151">
    <property type="entry name" value="FabD/lysophospholipase-like"/>
    <property type="match status" value="4"/>
</dbReference>
<evidence type="ECO:0000256" key="7">
    <source>
        <dbReference type="ARBA" id="ARBA00023315"/>
    </source>
</evidence>
<dbReference type="InterPro" id="IPR016039">
    <property type="entry name" value="Thiolase-like"/>
</dbReference>
<feature type="domain" description="Carrier" evidence="8">
    <location>
        <begin position="1423"/>
        <end position="1498"/>
    </location>
</feature>
<dbReference type="Pfam" id="PF02801">
    <property type="entry name" value="Ketoacyl-synt_C"/>
    <property type="match status" value="4"/>
</dbReference>
<dbReference type="InterPro" id="IPR014030">
    <property type="entry name" value="Ketoacyl_synth_N"/>
</dbReference>
<feature type="domain" description="Carrier" evidence="8">
    <location>
        <begin position="5880"/>
        <end position="5955"/>
    </location>
</feature>
<dbReference type="SMART" id="SM01294">
    <property type="entry name" value="PKS_PP_betabranch"/>
    <property type="match status" value="4"/>
</dbReference>
<feature type="domain" description="Ketosynthase family 3 (KS3)" evidence="9">
    <location>
        <begin position="33"/>
        <end position="460"/>
    </location>
</feature>
<dbReference type="GO" id="GO:0004312">
    <property type="term" value="F:fatty acid synthase activity"/>
    <property type="evidence" value="ECO:0007669"/>
    <property type="project" value="TreeGrafter"/>
</dbReference>
<organism evidence="10 11">
    <name type="scientific">Micromonospora taraxaci</name>
    <dbReference type="NCBI Taxonomy" id="1316803"/>
    <lineage>
        <taxon>Bacteria</taxon>
        <taxon>Bacillati</taxon>
        <taxon>Actinomycetota</taxon>
        <taxon>Actinomycetes</taxon>
        <taxon>Micromonosporales</taxon>
        <taxon>Micromonosporaceae</taxon>
        <taxon>Micromonospora</taxon>
    </lineage>
</organism>
<keyword evidence="11" id="KW-1185">Reference proteome</keyword>
<keyword evidence="4 10" id="KW-0808">Transferase</keyword>
<evidence type="ECO:0000259" key="8">
    <source>
        <dbReference type="PROSITE" id="PS50075"/>
    </source>
</evidence>
<dbReference type="Gene3D" id="3.40.366.10">
    <property type="entry name" value="Malonyl-Coenzyme A Acyl Carrier Protein, domain 2"/>
    <property type="match status" value="4"/>
</dbReference>
<dbReference type="PANTHER" id="PTHR43775">
    <property type="entry name" value="FATTY ACID SYNTHASE"/>
    <property type="match status" value="1"/>
</dbReference>
<protein>
    <submittedName>
        <fullName evidence="10">Acyl transferase domain-containing protein</fullName>
    </submittedName>
</protein>
<dbReference type="RefSeq" id="WP_145783138.1">
    <property type="nucleotide sequence ID" value="NZ_VIWZ01000001.1"/>
</dbReference>
<dbReference type="SUPFAM" id="SSF55048">
    <property type="entry name" value="Probable ACP-binding domain of malonyl-CoA ACP transacylase"/>
    <property type="match status" value="4"/>
</dbReference>
<dbReference type="Pfam" id="PF18369">
    <property type="entry name" value="PKS_DE"/>
    <property type="match status" value="4"/>
</dbReference>
<dbReference type="SMART" id="SM00822">
    <property type="entry name" value="PKS_KR"/>
    <property type="match status" value="4"/>
</dbReference>